<feature type="domain" description="Glycosyltransferase 2-like" evidence="1">
    <location>
        <begin position="351"/>
        <end position="473"/>
    </location>
</feature>
<dbReference type="PANTHER" id="PTHR43179">
    <property type="entry name" value="RHAMNOSYLTRANSFERASE WBBL"/>
    <property type="match status" value="1"/>
</dbReference>
<dbReference type="Gene3D" id="3.90.550.10">
    <property type="entry name" value="Spore Coat Polysaccharide Biosynthesis Protein SpsA, Chain A"/>
    <property type="match status" value="2"/>
</dbReference>
<reference evidence="2 3" key="1">
    <citation type="journal article" date="2020" name="Biotechnol. Biofuels">
        <title>New insights from the biogas microbiome by comprehensive genome-resolved metagenomics of nearly 1600 species originating from multiple anaerobic digesters.</title>
        <authorList>
            <person name="Campanaro S."/>
            <person name="Treu L."/>
            <person name="Rodriguez-R L.M."/>
            <person name="Kovalovszki A."/>
            <person name="Ziels R.M."/>
            <person name="Maus I."/>
            <person name="Zhu X."/>
            <person name="Kougias P.G."/>
            <person name="Basile A."/>
            <person name="Luo G."/>
            <person name="Schluter A."/>
            <person name="Konstantinidis K.T."/>
            <person name="Angelidaki I."/>
        </authorList>
    </citation>
    <scope>NUCLEOTIDE SEQUENCE [LARGE SCALE GENOMIC DNA]</scope>
    <source>
        <strain evidence="2">AS05jafATM_89</strain>
    </source>
</reference>
<dbReference type="InterPro" id="IPR029044">
    <property type="entry name" value="Nucleotide-diphossugar_trans"/>
</dbReference>
<evidence type="ECO:0000259" key="1">
    <source>
        <dbReference type="Pfam" id="PF00535"/>
    </source>
</evidence>
<protein>
    <submittedName>
        <fullName evidence="2">Glycosyltransferase</fullName>
    </submittedName>
</protein>
<accession>A0A832QBV7</accession>
<comment type="caution">
    <text evidence="2">The sequence shown here is derived from an EMBL/GenBank/DDBJ whole genome shotgun (WGS) entry which is preliminary data.</text>
</comment>
<proteinExistence type="predicted"/>
<sequence length="625" mass="72816">MRIIELFQRIVSRIPIYFKQLITSFKKHGILNTFKRILKKIWRFVITGGDGSKLMRISYGEWMENVESKYLNEESMKRDLKKLKVNPKFSIVFPVWNKSEEMLQAALDSITSQVYDNWEICISDGSTKNVKETREFLKNFAKKYGKKVKFSTIDIEGINIIENSNNALSLATGEYVVFMDCDDEISKNCLLELAKGIEKHPEVEFMYSDFDKIDENGKRFDPSFWPDWSPHTLTAQMYTTHVTCYRRDVVEELGGLVKSTEGAQDWDLVMRYLTRGNWKVLHIPKILYHWRVYPGSTALAGSGAKSWAYENQRAVLERYLERRKLKGEVLEGPFEGAWRIKFNIIGNPKVSIVIPTKDKVDYLERAIDSIWEHTKYKNYEIVIVDNRSEEEETKEYFEEIKEKGVKVLEYDKPFHFGKLYNWAATKVDGEYMLVLNNDVKVLNDDWLESMLEWAQLPEVGSVGAKLYYPDGKIQHAGVIVGAGGAAAHSHRLLDGDVFGYEGCVVNVRNYLAVTGACMMVSRKLFLDMGGFDEQFDPAYQDVDFGIRLYDEKGLFNVYTPYTELIHYESVTRFDSKNKEKLEKDTVNAEKLRKKWPQYIEYMGGRDPFYNDNLSYAHEDFRIRRE</sequence>
<organism evidence="2 3">
    <name type="scientific">Candidatus Dojkabacteria bacterium</name>
    <dbReference type="NCBI Taxonomy" id="2099670"/>
    <lineage>
        <taxon>Bacteria</taxon>
        <taxon>Candidatus Dojkabacteria</taxon>
    </lineage>
</organism>
<dbReference type="CDD" id="cd04186">
    <property type="entry name" value="GT_2_like_c"/>
    <property type="match status" value="1"/>
</dbReference>
<feature type="domain" description="Glycosyltransferase 2-like" evidence="1">
    <location>
        <begin position="90"/>
        <end position="222"/>
    </location>
</feature>
<dbReference type="InterPro" id="IPR001173">
    <property type="entry name" value="Glyco_trans_2-like"/>
</dbReference>
<evidence type="ECO:0000313" key="2">
    <source>
        <dbReference type="EMBL" id="HHX99249.1"/>
    </source>
</evidence>
<dbReference type="SUPFAM" id="SSF53448">
    <property type="entry name" value="Nucleotide-diphospho-sugar transferases"/>
    <property type="match status" value="2"/>
</dbReference>
<dbReference type="GO" id="GO:0016757">
    <property type="term" value="F:glycosyltransferase activity"/>
    <property type="evidence" value="ECO:0007669"/>
    <property type="project" value="UniProtKB-KW"/>
</dbReference>
<name>A0A832QBV7_9BACT</name>
<keyword evidence="2" id="KW-0808">Transferase</keyword>
<evidence type="ECO:0000313" key="3">
    <source>
        <dbReference type="Proteomes" id="UP000576550"/>
    </source>
</evidence>
<dbReference type="EMBL" id="DUTP01000002">
    <property type="protein sequence ID" value="HHX99249.1"/>
    <property type="molecule type" value="Genomic_DNA"/>
</dbReference>
<dbReference type="Pfam" id="PF00535">
    <property type="entry name" value="Glycos_transf_2"/>
    <property type="match status" value="2"/>
</dbReference>
<dbReference type="Proteomes" id="UP000576550">
    <property type="component" value="Unassembled WGS sequence"/>
</dbReference>
<gene>
    <name evidence="2" type="ORF">GX533_01005</name>
</gene>
<dbReference type="AlphaFoldDB" id="A0A832QBV7"/>
<dbReference type="PANTHER" id="PTHR43179:SF7">
    <property type="entry name" value="RHAMNOSYLTRANSFERASE WBBL"/>
    <property type="match status" value="1"/>
</dbReference>